<dbReference type="STRING" id="1108045.GORHZ_182_00120"/>
<dbReference type="OrthoDB" id="3631146at2"/>
<protein>
    <submittedName>
        <fullName evidence="1">Uncharacterized protein</fullName>
    </submittedName>
</protein>
<reference evidence="1 2" key="1">
    <citation type="submission" date="2012-08" db="EMBL/GenBank/DDBJ databases">
        <title>Whole genome shotgun sequence of Gordonia rhizosphera NBRC 16068.</title>
        <authorList>
            <person name="Takarada H."/>
            <person name="Isaki S."/>
            <person name="Hosoyama A."/>
            <person name="Tsuchikane K."/>
            <person name="Katsumata H."/>
            <person name="Baba S."/>
            <person name="Ohji S."/>
            <person name="Yamazaki S."/>
            <person name="Fujita N."/>
        </authorList>
    </citation>
    <scope>NUCLEOTIDE SEQUENCE [LARGE SCALE GENOMIC DNA]</scope>
    <source>
        <strain evidence="1 2">NBRC 16068</strain>
    </source>
</reference>
<dbReference type="EMBL" id="BAHC01000182">
    <property type="protein sequence ID" value="GAB92509.1"/>
    <property type="molecule type" value="Genomic_DNA"/>
</dbReference>
<comment type="caution">
    <text evidence="1">The sequence shown here is derived from an EMBL/GenBank/DDBJ whole genome shotgun (WGS) entry which is preliminary data.</text>
</comment>
<dbReference type="AlphaFoldDB" id="K6X127"/>
<evidence type="ECO:0000313" key="1">
    <source>
        <dbReference type="EMBL" id="GAB92509.1"/>
    </source>
</evidence>
<sequence>MNDSRDNHNGDTSDDHPRVWLVADISGDDEPIDRPAVRDDLMRRWTPVDGNLYRIASGRHCATWAELHARFDLVEIA</sequence>
<dbReference type="RefSeq" id="WP_006337033.1">
    <property type="nucleotide sequence ID" value="NZ_BAHC01000182.1"/>
</dbReference>
<dbReference type="eggNOG" id="ENOG5031YVM">
    <property type="taxonomic scope" value="Bacteria"/>
</dbReference>
<name>K6X127_9ACTN</name>
<accession>K6X127</accession>
<keyword evidence="2" id="KW-1185">Reference proteome</keyword>
<gene>
    <name evidence="1" type="ORF">GORHZ_182_00120</name>
</gene>
<dbReference type="Proteomes" id="UP000008363">
    <property type="component" value="Unassembled WGS sequence"/>
</dbReference>
<organism evidence="1 2">
    <name type="scientific">Gordonia rhizosphera NBRC 16068</name>
    <dbReference type="NCBI Taxonomy" id="1108045"/>
    <lineage>
        <taxon>Bacteria</taxon>
        <taxon>Bacillati</taxon>
        <taxon>Actinomycetota</taxon>
        <taxon>Actinomycetes</taxon>
        <taxon>Mycobacteriales</taxon>
        <taxon>Gordoniaceae</taxon>
        <taxon>Gordonia</taxon>
    </lineage>
</organism>
<evidence type="ECO:0000313" key="2">
    <source>
        <dbReference type="Proteomes" id="UP000008363"/>
    </source>
</evidence>
<proteinExistence type="predicted"/>